<sequence>MEEDKVMFKGNQKSSEANEKNIKNTFIAKEIEVNGNFKGEGSVQVEGTLHGDILVTSVVIGEHGTINGTITATNVIVNGKLNGSIFCDSLEVMSNGNVSNDIQVKELLISGKVEGKIEAKEKITIDTRGQVNANIMKSKNILVNGTFKGKVTASQLLEIGNKGSVQGDITVKNIKTHEGGKLLGSMHTYLEEATELFTKITDN</sequence>
<dbReference type="EMBL" id="CACVAZ010000217">
    <property type="protein sequence ID" value="CAA6827154.1"/>
    <property type="molecule type" value="Genomic_DNA"/>
</dbReference>
<dbReference type="Pfam" id="PF04519">
    <property type="entry name" value="Bactofilin"/>
    <property type="match status" value="1"/>
</dbReference>
<dbReference type="AlphaFoldDB" id="A0A6S6U664"/>
<accession>A0A6S6U664</accession>
<proteinExistence type="inferred from homology"/>
<dbReference type="InterPro" id="IPR007607">
    <property type="entry name" value="BacA/B"/>
</dbReference>
<evidence type="ECO:0000256" key="1">
    <source>
        <dbReference type="ARBA" id="ARBA00044755"/>
    </source>
</evidence>
<organism evidence="2">
    <name type="scientific">uncultured Sulfurovum sp</name>
    <dbReference type="NCBI Taxonomy" id="269237"/>
    <lineage>
        <taxon>Bacteria</taxon>
        <taxon>Pseudomonadati</taxon>
        <taxon>Campylobacterota</taxon>
        <taxon>Epsilonproteobacteria</taxon>
        <taxon>Campylobacterales</taxon>
        <taxon>Sulfurovaceae</taxon>
        <taxon>Sulfurovum</taxon>
        <taxon>environmental samples</taxon>
    </lineage>
</organism>
<evidence type="ECO:0008006" key="3">
    <source>
        <dbReference type="Google" id="ProtNLM"/>
    </source>
</evidence>
<reference evidence="2" key="1">
    <citation type="submission" date="2020-01" db="EMBL/GenBank/DDBJ databases">
        <authorList>
            <person name="Meier V. D."/>
            <person name="Meier V D."/>
        </authorList>
    </citation>
    <scope>NUCLEOTIDE SEQUENCE</scope>
    <source>
        <strain evidence="2">HLG_WM_MAG_02</strain>
    </source>
</reference>
<dbReference type="PANTHER" id="PTHR35024">
    <property type="entry name" value="HYPOTHETICAL CYTOSOLIC PROTEIN"/>
    <property type="match status" value="1"/>
</dbReference>
<dbReference type="PANTHER" id="PTHR35024:SF4">
    <property type="entry name" value="POLYMER-FORMING CYTOSKELETAL PROTEIN"/>
    <property type="match status" value="1"/>
</dbReference>
<protein>
    <recommendedName>
        <fullName evidence="3">Polymer-forming bactofilin</fullName>
    </recommendedName>
</protein>
<gene>
    <name evidence="2" type="ORF">HELGO_WM26912</name>
</gene>
<comment type="similarity">
    <text evidence="1">Belongs to the bactofilin family.</text>
</comment>
<evidence type="ECO:0000313" key="2">
    <source>
        <dbReference type="EMBL" id="CAA6827154.1"/>
    </source>
</evidence>
<name>A0A6S6U664_9BACT</name>